<evidence type="ECO:0000313" key="2">
    <source>
        <dbReference type="Proteomes" id="UP001234202"/>
    </source>
</evidence>
<gene>
    <name evidence="1" type="ORF">QFC24_001990</name>
</gene>
<reference evidence="1" key="1">
    <citation type="submission" date="2023-04" db="EMBL/GenBank/DDBJ databases">
        <title>Draft Genome sequencing of Naganishia species isolated from polar environments using Oxford Nanopore Technology.</title>
        <authorList>
            <person name="Leo P."/>
            <person name="Venkateswaran K."/>
        </authorList>
    </citation>
    <scope>NUCLEOTIDE SEQUENCE</scope>
    <source>
        <strain evidence="1">DBVPG 5303</strain>
    </source>
</reference>
<name>A0ACC2XQM5_9TREE</name>
<sequence length="415" mass="44707">MNAQVPCECLPTDRVIPCTSSSGETSRLAPRVTPSTANTVWSIEGRIASNPNPTNEMGRRGVACCQLLQADSSTEHLLDKCDATMSVIPSSSLSTGDEKRETCCRDQVEPERNLVSHDLVRDIIIGLSDGLMVPFALTAGLSSLGSSKLVYQGGFAELVSGAISMGIGGYLSAKGEQDIFRHRFTAISSKLDVACTSQVHREVHDVLGPFGVKQGVSKLVAQSLEMAQGEESEKPGVALKPDQVEGIERRLPTNAPIKSSIRMRLGLVPKPKVPTKGTSAFLIKLGEGMDEVPARRLFLSAFTIGISYFLGGLIPIIPYLCVSDTLHGLYWSIQLATGIILLIFGVAKSWFTSRRWLWVGTTLQGISDGFLADLQLDSRDSGGSSIVRRSQGAGNKKLLRILVVVYPEDEDGFNV</sequence>
<accession>A0ACC2XQM5</accession>
<comment type="caution">
    <text evidence="1">The sequence shown here is derived from an EMBL/GenBank/DDBJ whole genome shotgun (WGS) entry which is preliminary data.</text>
</comment>
<dbReference type="EMBL" id="JASBWV010000005">
    <property type="protein sequence ID" value="KAJ9126262.1"/>
    <property type="molecule type" value="Genomic_DNA"/>
</dbReference>
<protein>
    <submittedName>
        <fullName evidence="1">Uncharacterized protein</fullName>
    </submittedName>
</protein>
<keyword evidence="2" id="KW-1185">Reference proteome</keyword>
<dbReference type="Proteomes" id="UP001234202">
    <property type="component" value="Unassembled WGS sequence"/>
</dbReference>
<evidence type="ECO:0000313" key="1">
    <source>
        <dbReference type="EMBL" id="KAJ9126262.1"/>
    </source>
</evidence>
<organism evidence="1 2">
    <name type="scientific">Naganishia onofrii</name>
    <dbReference type="NCBI Taxonomy" id="1851511"/>
    <lineage>
        <taxon>Eukaryota</taxon>
        <taxon>Fungi</taxon>
        <taxon>Dikarya</taxon>
        <taxon>Basidiomycota</taxon>
        <taxon>Agaricomycotina</taxon>
        <taxon>Tremellomycetes</taxon>
        <taxon>Filobasidiales</taxon>
        <taxon>Filobasidiaceae</taxon>
        <taxon>Naganishia</taxon>
    </lineage>
</organism>
<proteinExistence type="predicted"/>